<accession>A0AAV1NJX2</accession>
<name>A0AAV1NJX2_SCOSC</name>
<organism evidence="1 2">
    <name type="scientific">Scomber scombrus</name>
    <name type="common">Atlantic mackerel</name>
    <name type="synonym">Scomber vernalis</name>
    <dbReference type="NCBI Taxonomy" id="13677"/>
    <lineage>
        <taxon>Eukaryota</taxon>
        <taxon>Metazoa</taxon>
        <taxon>Chordata</taxon>
        <taxon>Craniata</taxon>
        <taxon>Vertebrata</taxon>
        <taxon>Euteleostomi</taxon>
        <taxon>Actinopterygii</taxon>
        <taxon>Neopterygii</taxon>
        <taxon>Teleostei</taxon>
        <taxon>Neoteleostei</taxon>
        <taxon>Acanthomorphata</taxon>
        <taxon>Pelagiaria</taxon>
        <taxon>Scombriformes</taxon>
        <taxon>Scombridae</taxon>
        <taxon>Scomber</taxon>
    </lineage>
</organism>
<gene>
    <name evidence="1" type="ORF">FSCOSCO3_A014413</name>
</gene>
<proteinExistence type="predicted"/>
<evidence type="ECO:0000313" key="1">
    <source>
        <dbReference type="EMBL" id="CAK6959814.1"/>
    </source>
</evidence>
<reference evidence="1 2" key="1">
    <citation type="submission" date="2024-01" db="EMBL/GenBank/DDBJ databases">
        <authorList>
            <person name="Alioto T."/>
            <person name="Alioto T."/>
            <person name="Gomez Garrido J."/>
        </authorList>
    </citation>
    <scope>NUCLEOTIDE SEQUENCE [LARGE SCALE GENOMIC DNA]</scope>
</reference>
<dbReference type="Proteomes" id="UP001314229">
    <property type="component" value="Unassembled WGS sequence"/>
</dbReference>
<sequence length="71" mass="8005">MSNQTVFTLTHLETTCKLCYGKHHACSFPKSPDHHGSSGTRGVLWLASQTQEWEEKGDTLSRGRHPKLLLQ</sequence>
<keyword evidence="2" id="KW-1185">Reference proteome</keyword>
<dbReference type="EMBL" id="CAWUFR010000041">
    <property type="protein sequence ID" value="CAK6959814.1"/>
    <property type="molecule type" value="Genomic_DNA"/>
</dbReference>
<evidence type="ECO:0000313" key="2">
    <source>
        <dbReference type="Proteomes" id="UP001314229"/>
    </source>
</evidence>
<comment type="caution">
    <text evidence="1">The sequence shown here is derived from an EMBL/GenBank/DDBJ whole genome shotgun (WGS) entry which is preliminary data.</text>
</comment>
<dbReference type="AlphaFoldDB" id="A0AAV1NJX2"/>
<protein>
    <submittedName>
        <fullName evidence="1">Uncharacterized protein</fullName>
    </submittedName>
</protein>